<keyword evidence="7 14" id="KW-0479">Metal-binding</keyword>
<comment type="function">
    <text evidence="1 14">Converts 2,5-diamino-6-(ribosylamino)-4(3h)-pyrimidinone 5'-phosphate into 5-amino-6-(ribosylamino)-2,4(1h,3h)-pyrimidinedione 5'-phosphate.</text>
</comment>
<dbReference type="EC" id="3.5.4.26" evidence="14"/>
<comment type="pathway">
    <text evidence="2 14">Cofactor biosynthesis; riboflavin biosynthesis; 5-amino-6-(D-ribitylamino)uracil from GTP: step 2/4.</text>
</comment>
<evidence type="ECO:0000256" key="2">
    <source>
        <dbReference type="ARBA" id="ARBA00004882"/>
    </source>
</evidence>
<evidence type="ECO:0000256" key="4">
    <source>
        <dbReference type="ARBA" id="ARBA00005259"/>
    </source>
</evidence>
<dbReference type="InterPro" id="IPR002125">
    <property type="entry name" value="CMP_dCMP_dom"/>
</dbReference>
<keyword evidence="14" id="KW-0378">Hydrolase</keyword>
<dbReference type="EMBL" id="BMCJ01000011">
    <property type="protein sequence ID" value="GGD03913.1"/>
    <property type="molecule type" value="Genomic_DNA"/>
</dbReference>
<evidence type="ECO:0000313" key="17">
    <source>
        <dbReference type="Proteomes" id="UP000619534"/>
    </source>
</evidence>
<keyword evidence="10 14" id="KW-0560">Oxidoreductase</keyword>
<dbReference type="PANTHER" id="PTHR38011">
    <property type="entry name" value="DIHYDROFOLATE REDUCTASE FAMILY PROTEIN (AFU_ORTHOLOGUE AFUA_8G06820)"/>
    <property type="match status" value="1"/>
</dbReference>
<keyword evidence="9 14" id="KW-0521">NADP</keyword>
<feature type="domain" description="CMP/dCMP-type deaminase" evidence="15">
    <location>
        <begin position="3"/>
        <end position="125"/>
    </location>
</feature>
<evidence type="ECO:0000256" key="8">
    <source>
        <dbReference type="ARBA" id="ARBA00022833"/>
    </source>
</evidence>
<dbReference type="PANTHER" id="PTHR38011:SF7">
    <property type="entry name" value="2,5-DIAMINO-6-RIBOSYLAMINO-4(3H)-PYRIMIDINONE 5'-PHOSPHATE REDUCTASE"/>
    <property type="match status" value="1"/>
</dbReference>
<comment type="similarity">
    <text evidence="5 14">In the C-terminal section; belongs to the HTP reductase family.</text>
</comment>
<evidence type="ECO:0000256" key="3">
    <source>
        <dbReference type="ARBA" id="ARBA00004910"/>
    </source>
</evidence>
<accession>A0ABQ1PUX0</accession>
<dbReference type="PROSITE" id="PS51747">
    <property type="entry name" value="CYT_DCMP_DEAMINASES_2"/>
    <property type="match status" value="1"/>
</dbReference>
<sequence length="366" mass="39376">MMERDEQYIKLAIDMAKPTVGQTSPNPAVGAVVVKDNEVVGLGVHIKAGEAHAEVNALKMAGDKAAGATIYVTLEPCSHYGKTPPCAQAIIDAGMKRVVIASSDPNPQVAGRGVKMLENAGIEVVTGVLKEQADHLNTDFFHYIETGTPYVFLKTAMTLDGKIATSSGESKWITGEAARNDGHNYRRRCDAILVGVQTVINDDPKLTTRIEGNGKNPIRIILDNHLRTPLSSQLLQNDEAPTWIITSSRVSPHQLKAYRSKGHVEVISLKSPAIKIAEVLSYLGEKEVTSLLVEGGGTIADAFVRAGKINELITYIAPKLLGGKNALTPVEGKGFEQLKQALDLRIQSTEMVGEDIKLTAIPKGRT</sequence>
<evidence type="ECO:0000256" key="7">
    <source>
        <dbReference type="ARBA" id="ARBA00022723"/>
    </source>
</evidence>
<gene>
    <name evidence="16" type="ORF">GCM10007216_38180</name>
</gene>
<dbReference type="InterPro" id="IPR004794">
    <property type="entry name" value="Eubact_RibD"/>
</dbReference>
<protein>
    <recommendedName>
        <fullName evidence="14">Riboflavin biosynthesis protein RibD</fullName>
    </recommendedName>
    <domain>
        <recommendedName>
            <fullName evidence="14">Diaminohydroxyphosphoribosylaminopyrimidine deaminase</fullName>
            <shortName evidence="14">DRAP deaminase</shortName>
            <ecNumber evidence="14">3.5.4.26</ecNumber>
        </recommendedName>
        <alternativeName>
            <fullName evidence="14">Riboflavin-specific deaminase</fullName>
        </alternativeName>
    </domain>
    <domain>
        <recommendedName>
            <fullName evidence="14">5-amino-6-(5-phosphoribosylamino)uracil reductase</fullName>
            <ecNumber evidence="14">1.1.1.193</ecNumber>
        </recommendedName>
        <alternativeName>
            <fullName evidence="14">HTP reductase</fullName>
        </alternativeName>
    </domain>
</protein>
<dbReference type="Gene3D" id="3.40.140.10">
    <property type="entry name" value="Cytidine Deaminase, domain 2"/>
    <property type="match status" value="1"/>
</dbReference>
<dbReference type="SUPFAM" id="SSF53927">
    <property type="entry name" value="Cytidine deaminase-like"/>
    <property type="match status" value="1"/>
</dbReference>
<reference evidence="17" key="1">
    <citation type="journal article" date="2019" name="Int. J. Syst. Evol. Microbiol.">
        <title>The Global Catalogue of Microorganisms (GCM) 10K type strain sequencing project: providing services to taxonomists for standard genome sequencing and annotation.</title>
        <authorList>
            <consortium name="The Broad Institute Genomics Platform"/>
            <consortium name="The Broad Institute Genome Sequencing Center for Infectious Disease"/>
            <person name="Wu L."/>
            <person name="Ma J."/>
        </authorList>
    </citation>
    <scope>NUCLEOTIDE SEQUENCE [LARGE SCALE GENOMIC DNA]</scope>
    <source>
        <strain evidence="17">CCM 7282</strain>
    </source>
</reference>
<evidence type="ECO:0000256" key="14">
    <source>
        <dbReference type="PIRNR" id="PIRNR006769"/>
    </source>
</evidence>
<dbReference type="Gene3D" id="3.40.430.10">
    <property type="entry name" value="Dihydrofolate Reductase, subunit A"/>
    <property type="match status" value="1"/>
</dbReference>
<dbReference type="InterPro" id="IPR016193">
    <property type="entry name" value="Cytidine_deaminase-like"/>
</dbReference>
<keyword evidence="8 14" id="KW-0862">Zinc</keyword>
<evidence type="ECO:0000256" key="12">
    <source>
        <dbReference type="ARBA" id="ARBA00049861"/>
    </source>
</evidence>
<evidence type="ECO:0000256" key="1">
    <source>
        <dbReference type="ARBA" id="ARBA00002151"/>
    </source>
</evidence>
<evidence type="ECO:0000313" key="16">
    <source>
        <dbReference type="EMBL" id="GGD03913.1"/>
    </source>
</evidence>
<dbReference type="NCBIfam" id="TIGR00227">
    <property type="entry name" value="ribD_Cterm"/>
    <property type="match status" value="1"/>
</dbReference>
<organism evidence="16 17">
    <name type="scientific">Thalassobacillus devorans</name>
    <dbReference type="NCBI Taxonomy" id="279813"/>
    <lineage>
        <taxon>Bacteria</taxon>
        <taxon>Bacillati</taxon>
        <taxon>Bacillota</taxon>
        <taxon>Bacilli</taxon>
        <taxon>Bacillales</taxon>
        <taxon>Bacillaceae</taxon>
        <taxon>Thalassobacillus</taxon>
    </lineage>
</organism>
<name>A0ABQ1PUX0_9BACI</name>
<comment type="catalytic activity">
    <reaction evidence="12 14">
        <text>5-amino-6-(5-phospho-D-ribitylamino)uracil + NADP(+) = 5-amino-6-(5-phospho-D-ribosylamino)uracil + NADPH + H(+)</text>
        <dbReference type="Rhea" id="RHEA:17845"/>
        <dbReference type="ChEBI" id="CHEBI:15378"/>
        <dbReference type="ChEBI" id="CHEBI:57783"/>
        <dbReference type="ChEBI" id="CHEBI:58349"/>
        <dbReference type="ChEBI" id="CHEBI:58421"/>
        <dbReference type="ChEBI" id="CHEBI:58453"/>
        <dbReference type="EC" id="1.1.1.193"/>
    </reaction>
</comment>
<evidence type="ECO:0000256" key="5">
    <source>
        <dbReference type="ARBA" id="ARBA00007417"/>
    </source>
</evidence>
<dbReference type="Pfam" id="PF01872">
    <property type="entry name" value="RibD_C"/>
    <property type="match status" value="1"/>
</dbReference>
<comment type="caution">
    <text evidence="16">The sequence shown here is derived from an EMBL/GenBank/DDBJ whole genome shotgun (WGS) entry which is preliminary data.</text>
</comment>
<dbReference type="InterPro" id="IPR016192">
    <property type="entry name" value="APOBEC/CMP_deaminase_Zn-bd"/>
</dbReference>
<dbReference type="EC" id="1.1.1.193" evidence="14"/>
<keyword evidence="17" id="KW-1185">Reference proteome</keyword>
<dbReference type="PIRSF" id="PIRSF006769">
    <property type="entry name" value="RibD"/>
    <property type="match status" value="1"/>
</dbReference>
<dbReference type="InterPro" id="IPR024072">
    <property type="entry name" value="DHFR-like_dom_sf"/>
</dbReference>
<dbReference type="CDD" id="cd01284">
    <property type="entry name" value="Riboflavin_deaminase-reductase"/>
    <property type="match status" value="1"/>
</dbReference>
<evidence type="ECO:0000256" key="13">
    <source>
        <dbReference type="ARBA" id="ARBA00049886"/>
    </source>
</evidence>
<dbReference type="Pfam" id="PF00383">
    <property type="entry name" value="dCMP_cyt_deam_1"/>
    <property type="match status" value="1"/>
</dbReference>
<proteinExistence type="inferred from homology"/>
<evidence type="ECO:0000256" key="11">
    <source>
        <dbReference type="ARBA" id="ARBA00023268"/>
    </source>
</evidence>
<evidence type="ECO:0000259" key="15">
    <source>
        <dbReference type="PROSITE" id="PS51747"/>
    </source>
</evidence>
<dbReference type="SUPFAM" id="SSF53597">
    <property type="entry name" value="Dihydrofolate reductase-like"/>
    <property type="match status" value="1"/>
</dbReference>
<keyword evidence="11" id="KW-0511">Multifunctional enzyme</keyword>
<dbReference type="NCBIfam" id="TIGR00326">
    <property type="entry name" value="eubact_ribD"/>
    <property type="match status" value="1"/>
</dbReference>
<keyword evidence="6 14" id="KW-0686">Riboflavin biosynthesis</keyword>
<evidence type="ECO:0000256" key="9">
    <source>
        <dbReference type="ARBA" id="ARBA00022857"/>
    </source>
</evidence>
<comment type="catalytic activity">
    <reaction evidence="13 14">
        <text>2,5-diamino-6-hydroxy-4-(5-phosphoribosylamino)-pyrimidine + H2O + H(+) = 5-amino-6-(5-phospho-D-ribosylamino)uracil + NH4(+)</text>
        <dbReference type="Rhea" id="RHEA:21868"/>
        <dbReference type="ChEBI" id="CHEBI:15377"/>
        <dbReference type="ChEBI" id="CHEBI:15378"/>
        <dbReference type="ChEBI" id="CHEBI:28938"/>
        <dbReference type="ChEBI" id="CHEBI:58453"/>
        <dbReference type="ChEBI" id="CHEBI:58614"/>
        <dbReference type="EC" id="3.5.4.26"/>
    </reaction>
</comment>
<evidence type="ECO:0000256" key="6">
    <source>
        <dbReference type="ARBA" id="ARBA00022619"/>
    </source>
</evidence>
<dbReference type="Proteomes" id="UP000619534">
    <property type="component" value="Unassembled WGS sequence"/>
</dbReference>
<dbReference type="InterPro" id="IPR002734">
    <property type="entry name" value="RibDG_C"/>
</dbReference>
<dbReference type="InterPro" id="IPR011549">
    <property type="entry name" value="RibD_C"/>
</dbReference>
<comment type="cofactor">
    <cofactor evidence="14">
        <name>Zn(2+)</name>
        <dbReference type="ChEBI" id="CHEBI:29105"/>
    </cofactor>
    <text evidence="14">Binds 1 zinc ion.</text>
</comment>
<comment type="pathway">
    <text evidence="3 14">Cofactor biosynthesis; riboflavin biosynthesis; 5-amino-6-(D-ribitylamino)uracil from GTP: step 3/4.</text>
</comment>
<dbReference type="PROSITE" id="PS00903">
    <property type="entry name" value="CYT_DCMP_DEAMINASES_1"/>
    <property type="match status" value="1"/>
</dbReference>
<evidence type="ECO:0000256" key="10">
    <source>
        <dbReference type="ARBA" id="ARBA00023002"/>
    </source>
</evidence>
<dbReference type="InterPro" id="IPR050765">
    <property type="entry name" value="Riboflavin_Biosynth_HTPR"/>
</dbReference>
<comment type="similarity">
    <text evidence="4 14">In the N-terminal section; belongs to the cytidine and deoxycytidylate deaminase family.</text>
</comment>